<dbReference type="GO" id="GO:0046427">
    <property type="term" value="P:positive regulation of receptor signaling pathway via JAK-STAT"/>
    <property type="evidence" value="ECO:0007669"/>
    <property type="project" value="TreeGrafter"/>
</dbReference>
<dbReference type="PANTHER" id="PTHR23037:SF27">
    <property type="entry name" value="INTERLEUKIN-7 RECEPTOR SUBUNIT ALPHA"/>
    <property type="match status" value="1"/>
</dbReference>
<dbReference type="PROSITE" id="PS01355">
    <property type="entry name" value="HEMATOPO_REC_S_F1"/>
    <property type="match status" value="1"/>
</dbReference>
<keyword evidence="6" id="KW-0675">Receptor</keyword>
<evidence type="ECO:0000256" key="1">
    <source>
        <dbReference type="ARBA" id="ARBA00004479"/>
    </source>
</evidence>
<evidence type="ECO:0000256" key="2">
    <source>
        <dbReference type="ARBA" id="ARBA00022692"/>
    </source>
</evidence>
<dbReference type="InterPro" id="IPR003531">
    <property type="entry name" value="Hempt_rcpt_S_F1_CS"/>
</dbReference>
<dbReference type="PROSITE" id="PS50853">
    <property type="entry name" value="FN3"/>
    <property type="match status" value="1"/>
</dbReference>
<evidence type="ECO:0000256" key="6">
    <source>
        <dbReference type="ARBA" id="ARBA00023170"/>
    </source>
</evidence>
<evidence type="ECO:0000313" key="10">
    <source>
        <dbReference type="Ensembl" id="ENSPNYP00000014781.1"/>
    </source>
</evidence>
<dbReference type="CDD" id="cd00063">
    <property type="entry name" value="FN3"/>
    <property type="match status" value="1"/>
</dbReference>
<dbReference type="GO" id="GO:0004896">
    <property type="term" value="F:cytokine receptor activity"/>
    <property type="evidence" value="ECO:0007669"/>
    <property type="project" value="InterPro"/>
</dbReference>
<keyword evidence="5 8" id="KW-0472">Membrane</keyword>
<dbReference type="STRING" id="303518.ENSPNYP00000014781"/>
<evidence type="ECO:0000256" key="7">
    <source>
        <dbReference type="ARBA" id="ARBA00023180"/>
    </source>
</evidence>
<evidence type="ECO:0000256" key="5">
    <source>
        <dbReference type="ARBA" id="ARBA00023136"/>
    </source>
</evidence>
<dbReference type="InterPro" id="IPR036116">
    <property type="entry name" value="FN3_sf"/>
</dbReference>
<evidence type="ECO:0000256" key="4">
    <source>
        <dbReference type="ARBA" id="ARBA00022989"/>
    </source>
</evidence>
<keyword evidence="7" id="KW-0325">Glycoprotein</keyword>
<feature type="domain" description="Fibronectin type-III" evidence="9">
    <location>
        <begin position="103"/>
        <end position="206"/>
    </location>
</feature>
<protein>
    <submittedName>
        <fullName evidence="10">Interleukin 7 receptor</fullName>
    </submittedName>
</protein>
<organism evidence="10">
    <name type="scientific">Pundamilia nyererei</name>
    <dbReference type="NCBI Taxonomy" id="303518"/>
    <lineage>
        <taxon>Eukaryota</taxon>
        <taxon>Metazoa</taxon>
        <taxon>Chordata</taxon>
        <taxon>Craniata</taxon>
        <taxon>Vertebrata</taxon>
        <taxon>Euteleostomi</taxon>
        <taxon>Actinopterygii</taxon>
        <taxon>Neopterygii</taxon>
        <taxon>Teleostei</taxon>
        <taxon>Neoteleostei</taxon>
        <taxon>Acanthomorphata</taxon>
        <taxon>Ovalentaria</taxon>
        <taxon>Cichlomorphae</taxon>
        <taxon>Cichliformes</taxon>
        <taxon>Cichlidae</taxon>
        <taxon>African cichlids</taxon>
        <taxon>Pseudocrenilabrinae</taxon>
        <taxon>Haplochromini</taxon>
        <taxon>Pundamilia</taxon>
    </lineage>
</organism>
<proteinExistence type="predicted"/>
<sequence length="379" mass="42882">MIYILLTDRKKKVKRQECNTQKVEKCLKVFFISEPRISCTSHIMMKRCNLTCKLLEGRNDDEDDEEGGGDGGDSIERMTLLEFCMPKAAIITVLSLCAVPAVKPMSPQVFNITFQEESNEAKIWIQIPYQKDYLKVKNQEFQFQIETAGEIMIQNTSSQDFININMGYLKKGSKYYVKVRARTLPKIFKGTWSEWSETFTFLTPGKNNSLTSGVQVEPYQVGVCLVSLLVVTFSIIIIIILWKNKIFTYMWPSIPHPKQTLVQICKPNNPLLLTFRPEVLSDLKVYPVETTAHEETEPAISPASAAAYSTQSSEPCSTQSLDCRSTASASTEELELSALLSRSSSEAEDSLTSFNDFEVFGANRQEEAYVTMSSFYKIK</sequence>
<dbReference type="InterPro" id="IPR003961">
    <property type="entry name" value="FN3_dom"/>
</dbReference>
<dbReference type="GeneTree" id="ENSGT01120000271963"/>
<evidence type="ECO:0000256" key="8">
    <source>
        <dbReference type="SAM" id="Phobius"/>
    </source>
</evidence>
<dbReference type="PANTHER" id="PTHR23037">
    <property type="entry name" value="CYTOKINE RECEPTOR"/>
    <property type="match status" value="1"/>
</dbReference>
<dbReference type="Gene3D" id="2.60.40.10">
    <property type="entry name" value="Immunoglobulins"/>
    <property type="match status" value="1"/>
</dbReference>
<dbReference type="SUPFAM" id="SSF49265">
    <property type="entry name" value="Fibronectin type III"/>
    <property type="match status" value="1"/>
</dbReference>
<accession>A0A3B4FZN4</accession>
<reference evidence="10" key="1">
    <citation type="submission" date="2023-09" db="UniProtKB">
        <authorList>
            <consortium name="Ensembl"/>
        </authorList>
    </citation>
    <scope>IDENTIFICATION</scope>
</reference>
<dbReference type="GO" id="GO:0030097">
    <property type="term" value="P:hemopoiesis"/>
    <property type="evidence" value="ECO:0007669"/>
    <property type="project" value="TreeGrafter"/>
</dbReference>
<comment type="subcellular location">
    <subcellularLocation>
        <location evidence="1">Membrane</location>
        <topology evidence="1">Single-pass type I membrane protein</topology>
    </subcellularLocation>
</comment>
<keyword evidence="4 8" id="KW-1133">Transmembrane helix</keyword>
<dbReference type="GO" id="GO:0009897">
    <property type="term" value="C:external side of plasma membrane"/>
    <property type="evidence" value="ECO:0007669"/>
    <property type="project" value="TreeGrafter"/>
</dbReference>
<dbReference type="AlphaFoldDB" id="A0A3B4FZN4"/>
<keyword evidence="2 8" id="KW-0812">Transmembrane</keyword>
<dbReference type="Ensembl" id="ENSPNYT00000015160.1">
    <property type="protein sequence ID" value="ENSPNYP00000014781.1"/>
    <property type="gene ID" value="ENSPNYG00000011203.1"/>
</dbReference>
<feature type="transmembrane region" description="Helical" evidence="8">
    <location>
        <begin position="219"/>
        <end position="242"/>
    </location>
</feature>
<name>A0A3B4FZN4_9CICH</name>
<evidence type="ECO:0000256" key="3">
    <source>
        <dbReference type="ARBA" id="ARBA00022729"/>
    </source>
</evidence>
<evidence type="ECO:0000259" key="9">
    <source>
        <dbReference type="PROSITE" id="PS50853"/>
    </source>
</evidence>
<dbReference type="InterPro" id="IPR013783">
    <property type="entry name" value="Ig-like_fold"/>
</dbReference>
<keyword evidence="3" id="KW-0732">Signal</keyword>